<proteinExistence type="predicted"/>
<sequence>MIVTNTCFNNHKRWLYTWRSLPKPKRFHTCRRKIQKPSKASRYAGYQAPIIYSDLMGDLRIQLRKKRKCNLDTLRFMDRGEMGKLMDEEIMNLKSPQVEGDVECKWNRIKAGIIKASEEKDAYNIKEALDKSGNDSKDGREYKNITTEGGRRQYRRLNRSYEKKLMK</sequence>
<dbReference type="AlphaFoldDB" id="A0A1Y1NKA0"/>
<organism evidence="2">
    <name type="scientific">Photinus pyralis</name>
    <name type="common">Common eastern firefly</name>
    <name type="synonym">Lampyris pyralis</name>
    <dbReference type="NCBI Taxonomy" id="7054"/>
    <lineage>
        <taxon>Eukaryota</taxon>
        <taxon>Metazoa</taxon>
        <taxon>Ecdysozoa</taxon>
        <taxon>Arthropoda</taxon>
        <taxon>Hexapoda</taxon>
        <taxon>Insecta</taxon>
        <taxon>Pterygota</taxon>
        <taxon>Neoptera</taxon>
        <taxon>Endopterygota</taxon>
        <taxon>Coleoptera</taxon>
        <taxon>Polyphaga</taxon>
        <taxon>Elateriformia</taxon>
        <taxon>Elateroidea</taxon>
        <taxon>Lampyridae</taxon>
        <taxon>Lampyrinae</taxon>
        <taxon>Photinus</taxon>
    </lineage>
</organism>
<evidence type="ECO:0000256" key="1">
    <source>
        <dbReference type="SAM" id="MobiDB-lite"/>
    </source>
</evidence>
<protein>
    <submittedName>
        <fullName evidence="2">Uncharacterized protein</fullName>
    </submittedName>
</protein>
<reference evidence="2" key="1">
    <citation type="journal article" date="2016" name="Sci. Rep.">
        <title>Molecular characterization of firefly nuptial gifts: a multi-omics approach sheds light on postcopulatory sexual selection.</title>
        <authorList>
            <person name="Al-Wathiqui N."/>
            <person name="Fallon T.R."/>
            <person name="South A."/>
            <person name="Weng J.K."/>
            <person name="Lewis S.M."/>
        </authorList>
    </citation>
    <scope>NUCLEOTIDE SEQUENCE</scope>
</reference>
<feature type="region of interest" description="Disordered" evidence="1">
    <location>
        <begin position="130"/>
        <end position="150"/>
    </location>
</feature>
<dbReference type="EMBL" id="GEZM01003874">
    <property type="protein sequence ID" value="JAV96506.1"/>
    <property type="molecule type" value="Transcribed_RNA"/>
</dbReference>
<name>A0A1Y1NKA0_PHOPY</name>
<accession>A0A1Y1NKA0</accession>
<evidence type="ECO:0000313" key="2">
    <source>
        <dbReference type="EMBL" id="JAV96506.1"/>
    </source>
</evidence>
<feature type="compositionally biased region" description="Basic and acidic residues" evidence="1">
    <location>
        <begin position="130"/>
        <end position="143"/>
    </location>
</feature>